<dbReference type="Pfam" id="PF00108">
    <property type="entry name" value="Thiolase_N"/>
    <property type="match status" value="1"/>
</dbReference>
<feature type="domain" description="Thiolase C-terminal" evidence="2">
    <location>
        <begin position="253"/>
        <end position="378"/>
    </location>
</feature>
<dbReference type="AlphaFoldDB" id="A0A419ET30"/>
<comment type="caution">
    <text evidence="3">The sequence shown here is derived from an EMBL/GenBank/DDBJ whole genome shotgun (WGS) entry which is preliminary data.</text>
</comment>
<dbReference type="Pfam" id="PF22691">
    <property type="entry name" value="Thiolase_C_1"/>
    <property type="match status" value="1"/>
</dbReference>
<dbReference type="PANTHER" id="PTHR42870">
    <property type="entry name" value="ACETYL-COA C-ACETYLTRANSFERASE"/>
    <property type="match status" value="1"/>
</dbReference>
<dbReference type="PANTHER" id="PTHR42870:SF1">
    <property type="entry name" value="NON-SPECIFIC LIPID-TRANSFER PROTEIN-LIKE 2"/>
    <property type="match status" value="1"/>
</dbReference>
<feature type="domain" description="Thiolase N-terminal" evidence="1">
    <location>
        <begin position="5"/>
        <end position="220"/>
    </location>
</feature>
<proteinExistence type="predicted"/>
<protein>
    <submittedName>
        <fullName evidence="3">Thiolase family protein</fullName>
    </submittedName>
</protein>
<dbReference type="PIRSF" id="PIRSF000429">
    <property type="entry name" value="Ac-CoA_Ac_transf"/>
    <property type="match status" value="1"/>
</dbReference>
<dbReference type="Gene3D" id="3.40.47.10">
    <property type="match status" value="1"/>
</dbReference>
<sequence length="385" mass="41727">MAKRVAIVGFGQTHHTTTRRDVNGVELINQAVTRALDDAHLTINDIDAIVIGNMDHFEGINYVDTWSIDGSGGYMKPIFKVCTGGTTGSTVAMAGFYHVASGMWNTVLAIGWEKNSESDTTGAIITAFEPVWDRPTFAGAVGGLAQDAMAYMHETGATLEDSARVAVRDRQHALNNPYAHLKLNISIDDVMNSPMISYPIRFLDMCPRTDGAAAVIYASEDKAEKITETPTWFIATSNRHDYTMAGDIPFGWLTSLRDASREVYKKAGIKEPLKEIDMGELYLPSSWAGLMWIEMLGLCKRGEGPKLVADGVTDMTGEFPINPSGGVLSCNPIGATGLLRVGEAAHQIMGKCDKRQVPDVKLALTTGFGGCFWSDVILLGKKKPS</sequence>
<name>A0A419ET30_9BACT</name>
<dbReference type="SUPFAM" id="SSF53901">
    <property type="entry name" value="Thiolase-like"/>
    <property type="match status" value="2"/>
</dbReference>
<dbReference type="InterPro" id="IPR055140">
    <property type="entry name" value="Thiolase_C_2"/>
</dbReference>
<evidence type="ECO:0000259" key="1">
    <source>
        <dbReference type="Pfam" id="PF00108"/>
    </source>
</evidence>
<dbReference type="InterPro" id="IPR002155">
    <property type="entry name" value="Thiolase"/>
</dbReference>
<reference evidence="3 4" key="1">
    <citation type="journal article" date="2017" name="ISME J.">
        <title>Energy and carbon metabolisms in a deep terrestrial subsurface fluid microbial community.</title>
        <authorList>
            <person name="Momper L."/>
            <person name="Jungbluth S.P."/>
            <person name="Lee M.D."/>
            <person name="Amend J.P."/>
        </authorList>
    </citation>
    <scope>NUCLEOTIDE SEQUENCE [LARGE SCALE GENOMIC DNA]</scope>
    <source>
        <strain evidence="3">SURF_17</strain>
    </source>
</reference>
<dbReference type="EMBL" id="QZKI01000110">
    <property type="protein sequence ID" value="RJP66969.1"/>
    <property type="molecule type" value="Genomic_DNA"/>
</dbReference>
<organism evidence="3 4">
    <name type="scientific">Candidatus Abyssobacteria bacterium SURF_17</name>
    <dbReference type="NCBI Taxonomy" id="2093361"/>
    <lineage>
        <taxon>Bacteria</taxon>
        <taxon>Pseudomonadati</taxon>
        <taxon>Candidatus Hydrogenedentota</taxon>
        <taxon>Candidatus Abyssobacteria</taxon>
    </lineage>
</organism>
<gene>
    <name evidence="3" type="ORF">C4532_15230</name>
</gene>
<accession>A0A419ET30</accession>
<dbReference type="GO" id="GO:0003988">
    <property type="term" value="F:acetyl-CoA C-acyltransferase activity"/>
    <property type="evidence" value="ECO:0007669"/>
    <property type="project" value="UniProtKB-ARBA"/>
</dbReference>
<dbReference type="CDD" id="cd00829">
    <property type="entry name" value="SCP-x_thiolase"/>
    <property type="match status" value="1"/>
</dbReference>
<evidence type="ECO:0000313" key="4">
    <source>
        <dbReference type="Proteomes" id="UP000285961"/>
    </source>
</evidence>
<dbReference type="InterPro" id="IPR020616">
    <property type="entry name" value="Thiolase_N"/>
</dbReference>
<dbReference type="InterPro" id="IPR016039">
    <property type="entry name" value="Thiolase-like"/>
</dbReference>
<evidence type="ECO:0000259" key="2">
    <source>
        <dbReference type="Pfam" id="PF22691"/>
    </source>
</evidence>
<dbReference type="Proteomes" id="UP000285961">
    <property type="component" value="Unassembled WGS sequence"/>
</dbReference>
<evidence type="ECO:0000313" key="3">
    <source>
        <dbReference type="EMBL" id="RJP66969.1"/>
    </source>
</evidence>